<comment type="caution">
    <text evidence="2">The sequence shown here is derived from an EMBL/GenBank/DDBJ whole genome shotgun (WGS) entry which is preliminary data.</text>
</comment>
<dbReference type="AlphaFoldDB" id="A0A4Y7U0U8"/>
<reference evidence="2 3" key="1">
    <citation type="journal article" date="2019" name="Nat. Ecol. Evol.">
        <title>Megaphylogeny resolves global patterns of mushroom evolution.</title>
        <authorList>
            <person name="Varga T."/>
            <person name="Krizsan K."/>
            <person name="Foldi C."/>
            <person name="Dima B."/>
            <person name="Sanchez-Garcia M."/>
            <person name="Sanchez-Ramirez S."/>
            <person name="Szollosi G.J."/>
            <person name="Szarkandi J.G."/>
            <person name="Papp V."/>
            <person name="Albert L."/>
            <person name="Andreopoulos W."/>
            <person name="Angelini C."/>
            <person name="Antonin V."/>
            <person name="Barry K.W."/>
            <person name="Bougher N.L."/>
            <person name="Buchanan P."/>
            <person name="Buyck B."/>
            <person name="Bense V."/>
            <person name="Catcheside P."/>
            <person name="Chovatia M."/>
            <person name="Cooper J."/>
            <person name="Damon W."/>
            <person name="Desjardin D."/>
            <person name="Finy P."/>
            <person name="Geml J."/>
            <person name="Haridas S."/>
            <person name="Hughes K."/>
            <person name="Justo A."/>
            <person name="Karasinski D."/>
            <person name="Kautmanova I."/>
            <person name="Kiss B."/>
            <person name="Kocsube S."/>
            <person name="Kotiranta H."/>
            <person name="LaButti K.M."/>
            <person name="Lechner B.E."/>
            <person name="Liimatainen K."/>
            <person name="Lipzen A."/>
            <person name="Lukacs Z."/>
            <person name="Mihaltcheva S."/>
            <person name="Morgado L.N."/>
            <person name="Niskanen T."/>
            <person name="Noordeloos M.E."/>
            <person name="Ohm R.A."/>
            <person name="Ortiz-Santana B."/>
            <person name="Ovrebo C."/>
            <person name="Racz N."/>
            <person name="Riley R."/>
            <person name="Savchenko A."/>
            <person name="Shiryaev A."/>
            <person name="Soop K."/>
            <person name="Spirin V."/>
            <person name="Szebenyi C."/>
            <person name="Tomsovsky M."/>
            <person name="Tulloss R.E."/>
            <person name="Uehling J."/>
            <person name="Grigoriev I.V."/>
            <person name="Vagvolgyi C."/>
            <person name="Papp T."/>
            <person name="Martin F.M."/>
            <person name="Miettinen O."/>
            <person name="Hibbett D.S."/>
            <person name="Nagy L.G."/>
        </authorList>
    </citation>
    <scope>NUCLEOTIDE SEQUENCE [LARGE SCALE GENOMIC DNA]</scope>
    <source>
        <strain evidence="2 3">FP101781</strain>
    </source>
</reference>
<dbReference type="PANTHER" id="PTHR35043">
    <property type="entry name" value="TRANSCRIPTION FACTOR DOMAIN-CONTAINING PROTEIN"/>
    <property type="match status" value="1"/>
</dbReference>
<evidence type="ECO:0000313" key="2">
    <source>
        <dbReference type="EMBL" id="TEB40066.1"/>
    </source>
</evidence>
<feature type="transmembrane region" description="Helical" evidence="1">
    <location>
        <begin position="348"/>
        <end position="376"/>
    </location>
</feature>
<protein>
    <submittedName>
        <fullName evidence="2">Uncharacterized protein</fullName>
    </submittedName>
</protein>
<keyword evidence="1" id="KW-0812">Transmembrane</keyword>
<sequence>MTIFLHPRVAASPVPNDPRSILSTDVLACGENSRSIIEILWSCLAVIAASTWVCVHPNVTGYQATWGERLKARLKLFAIAVFAPEVVAMFAFFQRRGSRTLYRDVEKRAVQLNIPLELPSGQPAWTYTHAHFVQMGGIMFKHGTVTYFADPTKWEDEHVRAFFQLELTEEAVLDKSKGDELAKALVILQVLWFITQSVARAGQDLALTLLEAICLAFTAFNLAMYCFWWDKPLNVACPFEVPCTSAAWQAGSSNDRSDNALIKAWLFFFPTDYETLSDTIASAGSWPTGVPVLKSFPTFYWCSKTADSFTHSTLNTYATLALVLASSSFGALHAMAWGFPFPTRGEQILWRCSCLVLTFYPVGHLLLFLVSPLLLLKWLKRCVPYLTVLETFVLLLAAVCYIVARLALIVLPFLQLRLLPHTANHAVAWARYLPHI</sequence>
<dbReference type="Proteomes" id="UP000298030">
    <property type="component" value="Unassembled WGS sequence"/>
</dbReference>
<feature type="transmembrane region" description="Helical" evidence="1">
    <location>
        <begin position="74"/>
        <end position="93"/>
    </location>
</feature>
<evidence type="ECO:0000256" key="1">
    <source>
        <dbReference type="SAM" id="Phobius"/>
    </source>
</evidence>
<dbReference type="OrthoDB" id="9451547at2759"/>
<feature type="transmembrane region" description="Helical" evidence="1">
    <location>
        <begin position="39"/>
        <end position="59"/>
    </location>
</feature>
<name>A0A4Y7U0U8_COPMI</name>
<organism evidence="2 3">
    <name type="scientific">Coprinellus micaceus</name>
    <name type="common">Glistening ink-cap mushroom</name>
    <name type="synonym">Coprinus micaceus</name>
    <dbReference type="NCBI Taxonomy" id="71717"/>
    <lineage>
        <taxon>Eukaryota</taxon>
        <taxon>Fungi</taxon>
        <taxon>Dikarya</taxon>
        <taxon>Basidiomycota</taxon>
        <taxon>Agaricomycotina</taxon>
        <taxon>Agaricomycetes</taxon>
        <taxon>Agaricomycetidae</taxon>
        <taxon>Agaricales</taxon>
        <taxon>Agaricineae</taxon>
        <taxon>Psathyrellaceae</taxon>
        <taxon>Coprinellus</taxon>
    </lineage>
</organism>
<feature type="transmembrane region" description="Helical" evidence="1">
    <location>
        <begin position="205"/>
        <end position="228"/>
    </location>
</feature>
<dbReference type="PANTHER" id="PTHR35043:SF7">
    <property type="entry name" value="TRANSCRIPTION FACTOR DOMAIN-CONTAINING PROTEIN"/>
    <property type="match status" value="1"/>
</dbReference>
<feature type="transmembrane region" description="Helical" evidence="1">
    <location>
        <begin position="388"/>
        <end position="414"/>
    </location>
</feature>
<gene>
    <name evidence="2" type="ORF">FA13DRAFT_1724282</name>
</gene>
<keyword evidence="1" id="KW-1133">Transmembrane helix</keyword>
<dbReference type="EMBL" id="QPFP01000001">
    <property type="protein sequence ID" value="TEB40066.1"/>
    <property type="molecule type" value="Genomic_DNA"/>
</dbReference>
<proteinExistence type="predicted"/>
<dbReference type="STRING" id="71717.A0A4Y7U0U8"/>
<keyword evidence="3" id="KW-1185">Reference proteome</keyword>
<evidence type="ECO:0000313" key="3">
    <source>
        <dbReference type="Proteomes" id="UP000298030"/>
    </source>
</evidence>
<feature type="transmembrane region" description="Helical" evidence="1">
    <location>
        <begin position="314"/>
        <end position="336"/>
    </location>
</feature>
<keyword evidence="1" id="KW-0472">Membrane</keyword>
<accession>A0A4Y7U0U8</accession>